<evidence type="ECO:0000313" key="1">
    <source>
        <dbReference type="EMBL" id="GIY61568.1"/>
    </source>
</evidence>
<comment type="caution">
    <text evidence="1">The sequence shown here is derived from an EMBL/GenBank/DDBJ whole genome shotgun (WGS) entry which is preliminary data.</text>
</comment>
<sequence length="87" mass="10168">MPRRKPGFTQRIEGLLLMISRQSHVCIVILFSCRPLHYTFLRMNEHFPHVLILDNGRSRVEISLAEKRGNWMKELPVSGKRSGGNYF</sequence>
<name>A0AAV4UV38_CAEEX</name>
<keyword evidence="2" id="KW-1185">Reference proteome</keyword>
<gene>
    <name evidence="1" type="ORF">CEXT_11901</name>
</gene>
<accession>A0AAV4UV38</accession>
<protein>
    <submittedName>
        <fullName evidence="1">Uncharacterized protein</fullName>
    </submittedName>
</protein>
<dbReference type="EMBL" id="BPLR01013484">
    <property type="protein sequence ID" value="GIY61568.1"/>
    <property type="molecule type" value="Genomic_DNA"/>
</dbReference>
<reference evidence="1 2" key="1">
    <citation type="submission" date="2021-06" db="EMBL/GenBank/DDBJ databases">
        <title>Caerostris extrusa draft genome.</title>
        <authorList>
            <person name="Kono N."/>
            <person name="Arakawa K."/>
        </authorList>
    </citation>
    <scope>NUCLEOTIDE SEQUENCE [LARGE SCALE GENOMIC DNA]</scope>
</reference>
<dbReference type="AlphaFoldDB" id="A0AAV4UV38"/>
<proteinExistence type="predicted"/>
<organism evidence="1 2">
    <name type="scientific">Caerostris extrusa</name>
    <name type="common">Bark spider</name>
    <name type="synonym">Caerostris bankana</name>
    <dbReference type="NCBI Taxonomy" id="172846"/>
    <lineage>
        <taxon>Eukaryota</taxon>
        <taxon>Metazoa</taxon>
        <taxon>Ecdysozoa</taxon>
        <taxon>Arthropoda</taxon>
        <taxon>Chelicerata</taxon>
        <taxon>Arachnida</taxon>
        <taxon>Araneae</taxon>
        <taxon>Araneomorphae</taxon>
        <taxon>Entelegynae</taxon>
        <taxon>Araneoidea</taxon>
        <taxon>Araneidae</taxon>
        <taxon>Caerostris</taxon>
    </lineage>
</organism>
<dbReference type="PROSITE" id="PS51257">
    <property type="entry name" value="PROKAR_LIPOPROTEIN"/>
    <property type="match status" value="1"/>
</dbReference>
<dbReference type="Proteomes" id="UP001054945">
    <property type="component" value="Unassembled WGS sequence"/>
</dbReference>
<evidence type="ECO:0000313" key="2">
    <source>
        <dbReference type="Proteomes" id="UP001054945"/>
    </source>
</evidence>